<sequence length="114" mass="13276">MMIPSAVDLFEDEQERMTTGSREDLPRAQTYDSSGKRKCTNRRRSMNLDCIPISAYCRESGESLDAINKRIQRGVWIEGVQVLKVDGVKERWIDLTEVAKWARKNRDPYHFPEV</sequence>
<protein>
    <recommendedName>
        <fullName evidence="4">Excisionase</fullName>
    </recommendedName>
</protein>
<reference evidence="2 3" key="1">
    <citation type="journal article" date="2011" name="J. Bacteriol.">
        <title>Genome sequence of the plant-pathogenic bacterium Dickeya dadantii 3937.</title>
        <authorList>
            <person name="Glasner J.D."/>
            <person name="Yang C.H."/>
            <person name="Reverchon S."/>
            <person name="Hugouvieux-Cotte-Pattat N."/>
            <person name="Condemine G."/>
            <person name="Bohin J.P."/>
            <person name="Van Gijsegem F."/>
            <person name="Yang S."/>
            <person name="Franza T."/>
            <person name="Expert D."/>
            <person name="Plunkett G. III"/>
            <person name="San Francisco M.J."/>
            <person name="Charkowski A.O."/>
            <person name="Py B."/>
            <person name="Bell K."/>
            <person name="Rauscher L."/>
            <person name="Rodriguez-Palenzuela P."/>
            <person name="Toussaint A."/>
            <person name="Holeva M.C."/>
            <person name="He S.Y."/>
            <person name="Douet V."/>
            <person name="Boccara M."/>
            <person name="Blanco C."/>
            <person name="Toth I."/>
            <person name="Anderson B.D."/>
            <person name="Biehl B.S."/>
            <person name="Mau B."/>
            <person name="Flynn S.M."/>
            <person name="Barras F."/>
            <person name="Lindeberg M."/>
            <person name="Birch P.R."/>
            <person name="Tsuyumu S."/>
            <person name="Shi X."/>
            <person name="Hibbing M."/>
            <person name="Yap M.N."/>
            <person name="Carpentier M."/>
            <person name="Dassa E."/>
            <person name="Umehara M."/>
            <person name="Kim J.F."/>
            <person name="Rusch M."/>
            <person name="Soni P."/>
            <person name="Mayhew G.F."/>
            <person name="Fouts D.E."/>
            <person name="Gill S.R."/>
            <person name="Blattner F.R."/>
            <person name="Keen N.T."/>
            <person name="Perna N.T."/>
        </authorList>
    </citation>
    <scope>NUCLEOTIDE SEQUENCE [LARGE SCALE GENOMIC DNA]</scope>
    <source>
        <strain evidence="2 3">3937</strain>
    </source>
</reference>
<dbReference type="KEGG" id="ddd:Dda3937_04474"/>
<feature type="region of interest" description="Disordered" evidence="1">
    <location>
        <begin position="14"/>
        <end position="38"/>
    </location>
</feature>
<gene>
    <name evidence="2" type="ordered locus">Dda3937_04474</name>
</gene>
<proteinExistence type="predicted"/>
<dbReference type="STRING" id="198628.Dda3937_04474"/>
<accession>E0SMR4</accession>
<dbReference type="EMBL" id="CP002038">
    <property type="protein sequence ID" value="ADM97011.1"/>
    <property type="molecule type" value="Genomic_DNA"/>
</dbReference>
<evidence type="ECO:0000313" key="3">
    <source>
        <dbReference type="Proteomes" id="UP000006859"/>
    </source>
</evidence>
<dbReference type="HOGENOM" id="CLU_2117123_0_0_6"/>
<dbReference type="Proteomes" id="UP000006859">
    <property type="component" value="Chromosome"/>
</dbReference>
<dbReference type="eggNOG" id="ENOG50332CD">
    <property type="taxonomic scope" value="Bacteria"/>
</dbReference>
<evidence type="ECO:0008006" key="4">
    <source>
        <dbReference type="Google" id="ProtNLM"/>
    </source>
</evidence>
<name>E0SMR4_DICD3</name>
<evidence type="ECO:0000313" key="2">
    <source>
        <dbReference type="EMBL" id="ADM97011.1"/>
    </source>
</evidence>
<organism evidence="2 3">
    <name type="scientific">Dickeya dadantii (strain 3937)</name>
    <name type="common">Erwinia chrysanthemi (strain 3937)</name>
    <dbReference type="NCBI Taxonomy" id="198628"/>
    <lineage>
        <taxon>Bacteria</taxon>
        <taxon>Pseudomonadati</taxon>
        <taxon>Pseudomonadota</taxon>
        <taxon>Gammaproteobacteria</taxon>
        <taxon>Enterobacterales</taxon>
        <taxon>Pectobacteriaceae</taxon>
        <taxon>Dickeya</taxon>
    </lineage>
</organism>
<dbReference type="AlphaFoldDB" id="E0SMR4"/>
<evidence type="ECO:0000256" key="1">
    <source>
        <dbReference type="SAM" id="MobiDB-lite"/>
    </source>
</evidence>
<keyword evidence="3" id="KW-1185">Reference proteome</keyword>